<feature type="transmembrane region" description="Helical" evidence="11">
    <location>
        <begin position="86"/>
        <end position="105"/>
    </location>
</feature>
<evidence type="ECO:0000256" key="1">
    <source>
        <dbReference type="ARBA" id="ARBA00003321"/>
    </source>
</evidence>
<dbReference type="GO" id="GO:0005886">
    <property type="term" value="C:plasma membrane"/>
    <property type="evidence" value="ECO:0007669"/>
    <property type="project" value="UniProtKB-SubCell"/>
</dbReference>
<dbReference type="Gene3D" id="1.20.1250.20">
    <property type="entry name" value="MFS general substrate transporter like domains"/>
    <property type="match status" value="2"/>
</dbReference>
<comment type="subcellular location">
    <subcellularLocation>
        <location evidence="2">Cell inner membrane</location>
        <topology evidence="2">Multi-pass membrane protein</topology>
    </subcellularLocation>
</comment>
<keyword evidence="5" id="KW-1003">Cell membrane</keyword>
<evidence type="ECO:0000313" key="12">
    <source>
        <dbReference type="EMBL" id="PHY94274.1"/>
    </source>
</evidence>
<feature type="transmembrane region" description="Helical" evidence="11">
    <location>
        <begin position="56"/>
        <end position="77"/>
    </location>
</feature>
<keyword evidence="10 11" id="KW-0472">Membrane</keyword>
<comment type="caution">
    <text evidence="12">The sequence shown here is derived from an EMBL/GenBank/DDBJ whole genome shotgun (WGS) entry which is preliminary data.</text>
</comment>
<dbReference type="GO" id="GO:0005354">
    <property type="term" value="F:galactose transmembrane transporter activity"/>
    <property type="evidence" value="ECO:0007669"/>
    <property type="project" value="InterPro"/>
</dbReference>
<feature type="transmembrane region" description="Helical" evidence="11">
    <location>
        <begin position="398"/>
        <end position="419"/>
    </location>
</feature>
<dbReference type="GO" id="GO:0055056">
    <property type="term" value="F:D-glucose transmembrane transporter activity"/>
    <property type="evidence" value="ECO:0007669"/>
    <property type="project" value="InterPro"/>
</dbReference>
<dbReference type="EMBL" id="PEBQ01000093">
    <property type="protein sequence ID" value="PHY94274.1"/>
    <property type="molecule type" value="Genomic_DNA"/>
</dbReference>
<dbReference type="OrthoDB" id="9795150at2"/>
<comment type="function">
    <text evidence="1">Intake of glucose and galactose.</text>
</comment>
<keyword evidence="8 11" id="KW-0812">Transmembrane</keyword>
<evidence type="ECO:0000313" key="13">
    <source>
        <dbReference type="Proteomes" id="UP000228751"/>
    </source>
</evidence>
<feature type="transmembrane region" description="Helical" evidence="11">
    <location>
        <begin position="245"/>
        <end position="267"/>
    </location>
</feature>
<proteinExistence type="inferred from homology"/>
<accession>A0A2G4RCH7</accession>
<evidence type="ECO:0000256" key="6">
    <source>
        <dbReference type="ARBA" id="ARBA00022519"/>
    </source>
</evidence>
<comment type="similarity">
    <text evidence="3">Belongs to the major facilitator superfamily. FHS transporter (TC 2.A.1.7) family.</text>
</comment>
<evidence type="ECO:0000256" key="3">
    <source>
        <dbReference type="ARBA" id="ARBA00009120"/>
    </source>
</evidence>
<feature type="transmembrane region" description="Helical" evidence="11">
    <location>
        <begin position="147"/>
        <end position="170"/>
    </location>
</feature>
<dbReference type="NCBIfam" id="TIGR01272">
    <property type="entry name" value="gluP"/>
    <property type="match status" value="1"/>
</dbReference>
<sequence>MECSITNSTEIEAENRGIFTFLPFSMFFLFGGITSLNDIVMPKLKDVFNLNYTEMTTVQFCFFASYFLVSIPASYMIKKNGYMRTLVLGLNLIALGCISFIPATWSGRFVVFLLALFVVAAGITIVQVTANPLVISLSTIKNVSTRLTFAHACNSLGTVVAPYLGAMIILTQHSPDSVLGQISAYFSKENVSEGAVNISVCYGLVASLVAVWSFLTWINRNKLKEEYCREESILNAVELFRDKKFALGVAAMFFYIGAEVTIGSLLVNYLVLPSTLHLTAEAAGKHLAFYWGGLLCGRLLGILFLRAITPSVLLAVYGSGACLLVILSILTTGGIAGWAMLAVGLCNSVMFPLIFSLTSMNLGARASEGSGLICMAIVGGALVPVLTGRLADISSLNIAFAIPALCYLVVIYFGVFSYINRSK</sequence>
<feature type="transmembrane region" description="Helical" evidence="11">
    <location>
        <begin position="369"/>
        <end position="386"/>
    </location>
</feature>
<dbReference type="GO" id="GO:1904659">
    <property type="term" value="P:D-glucose transmembrane transport"/>
    <property type="evidence" value="ECO:0007669"/>
    <property type="project" value="InterPro"/>
</dbReference>
<dbReference type="RefSeq" id="WP_099540969.1">
    <property type="nucleotide sequence ID" value="NZ_PEBQ01000093.1"/>
</dbReference>
<dbReference type="InterPro" id="IPR011701">
    <property type="entry name" value="MFS"/>
</dbReference>
<dbReference type="Proteomes" id="UP000228751">
    <property type="component" value="Unassembled WGS sequence"/>
</dbReference>
<feature type="transmembrane region" description="Helical" evidence="11">
    <location>
        <begin position="336"/>
        <end position="357"/>
    </location>
</feature>
<reference evidence="12 13" key="1">
    <citation type="submission" date="2017-10" db="EMBL/GenBank/DDBJ databases">
        <title>Genomic analysis of the genus Acetobacter.</title>
        <authorList>
            <person name="Kim K.H."/>
            <person name="Chun B.H."/>
            <person name="Son A.R."/>
            <person name="Jeon C.O."/>
        </authorList>
    </citation>
    <scope>NUCLEOTIDE SEQUENCE [LARGE SCALE GENOMIC DNA]</scope>
    <source>
        <strain evidence="12 13">LHT 2458</strain>
    </source>
</reference>
<keyword evidence="6" id="KW-0997">Cell inner membrane</keyword>
<feature type="transmembrane region" description="Helical" evidence="11">
    <location>
        <begin position="312"/>
        <end position="330"/>
    </location>
</feature>
<evidence type="ECO:0000256" key="10">
    <source>
        <dbReference type="ARBA" id="ARBA00023136"/>
    </source>
</evidence>
<evidence type="ECO:0000256" key="9">
    <source>
        <dbReference type="ARBA" id="ARBA00022989"/>
    </source>
</evidence>
<dbReference type="SUPFAM" id="SSF103473">
    <property type="entry name" value="MFS general substrate transporter"/>
    <property type="match status" value="1"/>
</dbReference>
<keyword evidence="9 11" id="KW-1133">Transmembrane helix</keyword>
<dbReference type="InterPro" id="IPR050375">
    <property type="entry name" value="MFS_TsgA-like"/>
</dbReference>
<dbReference type="AlphaFoldDB" id="A0A2G4RCH7"/>
<keyword evidence="4" id="KW-0813">Transport</keyword>
<evidence type="ECO:0000256" key="2">
    <source>
        <dbReference type="ARBA" id="ARBA00004429"/>
    </source>
</evidence>
<evidence type="ECO:0000256" key="11">
    <source>
        <dbReference type="SAM" id="Phobius"/>
    </source>
</evidence>
<organism evidence="12 13">
    <name type="scientific">Acetobacter pomorum</name>
    <dbReference type="NCBI Taxonomy" id="65959"/>
    <lineage>
        <taxon>Bacteria</taxon>
        <taxon>Pseudomonadati</taxon>
        <taxon>Pseudomonadota</taxon>
        <taxon>Alphaproteobacteria</taxon>
        <taxon>Acetobacterales</taxon>
        <taxon>Acetobacteraceae</taxon>
        <taxon>Acetobacter</taxon>
    </lineage>
</organism>
<dbReference type="PANTHER" id="PTHR43702:SF3">
    <property type="entry name" value="PROTEIN TSGA"/>
    <property type="match status" value="1"/>
</dbReference>
<feature type="transmembrane region" description="Helical" evidence="11">
    <location>
        <begin position="195"/>
        <end position="215"/>
    </location>
</feature>
<feature type="transmembrane region" description="Helical" evidence="11">
    <location>
        <begin position="18"/>
        <end position="36"/>
    </location>
</feature>
<evidence type="ECO:0000256" key="8">
    <source>
        <dbReference type="ARBA" id="ARBA00022692"/>
    </source>
</evidence>
<feature type="transmembrane region" description="Helical" evidence="11">
    <location>
        <begin position="111"/>
        <end position="135"/>
    </location>
</feature>
<protein>
    <submittedName>
        <fullName evidence="12">Glucose/galactose MFS transporter</fullName>
    </submittedName>
</protein>
<feature type="transmembrane region" description="Helical" evidence="11">
    <location>
        <begin position="287"/>
        <end position="305"/>
    </location>
</feature>
<gene>
    <name evidence="12" type="ORF">CSR02_06350</name>
</gene>
<keyword evidence="13" id="KW-1185">Reference proteome</keyword>
<evidence type="ECO:0000256" key="5">
    <source>
        <dbReference type="ARBA" id="ARBA00022475"/>
    </source>
</evidence>
<dbReference type="PANTHER" id="PTHR43702">
    <property type="entry name" value="L-FUCOSE-PROTON SYMPORTER"/>
    <property type="match status" value="1"/>
</dbReference>
<dbReference type="InterPro" id="IPR005964">
    <property type="entry name" value="Glc/Gal_transptr_bac"/>
</dbReference>
<dbReference type="InterPro" id="IPR036259">
    <property type="entry name" value="MFS_trans_sf"/>
</dbReference>
<dbReference type="Pfam" id="PF07690">
    <property type="entry name" value="MFS_1"/>
    <property type="match status" value="1"/>
</dbReference>
<keyword evidence="7" id="KW-0762">Sugar transport</keyword>
<name>A0A2G4RCH7_9PROT</name>
<evidence type="ECO:0000256" key="7">
    <source>
        <dbReference type="ARBA" id="ARBA00022597"/>
    </source>
</evidence>
<evidence type="ECO:0000256" key="4">
    <source>
        <dbReference type="ARBA" id="ARBA00022448"/>
    </source>
</evidence>